<keyword evidence="7" id="KW-0067">ATP-binding</keyword>
<gene>
    <name evidence="12" type="ORF">TDIB3V08_LOCUS2843</name>
</gene>
<dbReference type="InterPro" id="IPR003593">
    <property type="entry name" value="AAA+_ATPase"/>
</dbReference>
<dbReference type="InterPro" id="IPR056264">
    <property type="entry name" value="R2_ABCA1-4-like"/>
</dbReference>
<evidence type="ECO:0000256" key="7">
    <source>
        <dbReference type="ARBA" id="ARBA00022840"/>
    </source>
</evidence>
<comment type="similarity">
    <text evidence="2">Belongs to the ABC transporter superfamily. ABCA family.</text>
</comment>
<evidence type="ECO:0000256" key="4">
    <source>
        <dbReference type="ARBA" id="ARBA00022692"/>
    </source>
</evidence>
<dbReference type="GO" id="GO:0005319">
    <property type="term" value="F:lipid transporter activity"/>
    <property type="evidence" value="ECO:0007669"/>
    <property type="project" value="TreeGrafter"/>
</dbReference>
<evidence type="ECO:0000256" key="6">
    <source>
        <dbReference type="ARBA" id="ARBA00022741"/>
    </source>
</evidence>
<evidence type="ECO:0000256" key="10">
    <source>
        <dbReference type="SAM" id="Phobius"/>
    </source>
</evidence>
<keyword evidence="9 10" id="KW-0472">Membrane</keyword>
<feature type="transmembrane region" description="Helical" evidence="10">
    <location>
        <begin position="23"/>
        <end position="42"/>
    </location>
</feature>
<dbReference type="InterPro" id="IPR027417">
    <property type="entry name" value="P-loop_NTPase"/>
</dbReference>
<keyword evidence="6" id="KW-0547">Nucleotide-binding</keyword>
<accession>A0A7R8VE88</accession>
<feature type="transmembrane region" description="Helical" evidence="10">
    <location>
        <begin position="812"/>
        <end position="830"/>
    </location>
</feature>
<dbReference type="InterPro" id="IPR003439">
    <property type="entry name" value="ABC_transporter-like_ATP-bd"/>
</dbReference>
<feature type="transmembrane region" description="Helical" evidence="10">
    <location>
        <begin position="1791"/>
        <end position="1813"/>
    </location>
</feature>
<dbReference type="PANTHER" id="PTHR19229">
    <property type="entry name" value="ATP-BINDING CASSETTE TRANSPORTER SUBFAMILY A ABCA"/>
    <property type="match status" value="1"/>
</dbReference>
<keyword evidence="5" id="KW-0677">Repeat</keyword>
<dbReference type="GO" id="GO:0016020">
    <property type="term" value="C:membrane"/>
    <property type="evidence" value="ECO:0007669"/>
    <property type="project" value="UniProtKB-SubCell"/>
</dbReference>
<reference evidence="12" key="1">
    <citation type="submission" date="2020-11" db="EMBL/GenBank/DDBJ databases">
        <authorList>
            <person name="Tran Van P."/>
        </authorList>
    </citation>
    <scope>NUCLEOTIDE SEQUENCE</scope>
</reference>
<feature type="transmembrane region" description="Helical" evidence="10">
    <location>
        <begin position="675"/>
        <end position="696"/>
    </location>
</feature>
<keyword evidence="8 10" id="KW-1133">Transmembrane helix</keyword>
<keyword evidence="3" id="KW-0813">Transport</keyword>
<dbReference type="InterPro" id="IPR013525">
    <property type="entry name" value="ABC2_TM"/>
</dbReference>
<feature type="transmembrane region" description="Helical" evidence="10">
    <location>
        <begin position="1760"/>
        <end position="1779"/>
    </location>
</feature>
<feature type="domain" description="ABC transporter" evidence="11">
    <location>
        <begin position="1940"/>
        <end position="2171"/>
    </location>
</feature>
<evidence type="ECO:0000256" key="3">
    <source>
        <dbReference type="ARBA" id="ARBA00022448"/>
    </source>
</evidence>
<dbReference type="GO" id="GO:0005524">
    <property type="term" value="F:ATP binding"/>
    <property type="evidence" value="ECO:0007669"/>
    <property type="project" value="UniProtKB-KW"/>
</dbReference>
<evidence type="ECO:0000259" key="11">
    <source>
        <dbReference type="PROSITE" id="PS50893"/>
    </source>
</evidence>
<evidence type="ECO:0000256" key="2">
    <source>
        <dbReference type="ARBA" id="ARBA00008869"/>
    </source>
</evidence>
<dbReference type="GO" id="GO:0016887">
    <property type="term" value="F:ATP hydrolysis activity"/>
    <property type="evidence" value="ECO:0007669"/>
    <property type="project" value="InterPro"/>
</dbReference>
<dbReference type="SMART" id="SM00382">
    <property type="entry name" value="AAA"/>
    <property type="match status" value="2"/>
</dbReference>
<evidence type="ECO:0000313" key="12">
    <source>
        <dbReference type="EMBL" id="CAD7196496.1"/>
    </source>
</evidence>
<evidence type="ECO:0000256" key="1">
    <source>
        <dbReference type="ARBA" id="ARBA00004141"/>
    </source>
</evidence>
<dbReference type="Pfam" id="PF23321">
    <property type="entry name" value="R1_ABCA1"/>
    <property type="match status" value="1"/>
</dbReference>
<feature type="transmembrane region" description="Helical" evidence="10">
    <location>
        <begin position="1722"/>
        <end position="1748"/>
    </location>
</feature>
<name>A0A7R8VE88_TIMDO</name>
<comment type="subcellular location">
    <subcellularLocation>
        <location evidence="1">Membrane</location>
        <topology evidence="1">Multi-pass membrane protein</topology>
    </subcellularLocation>
</comment>
<dbReference type="GO" id="GO:0140359">
    <property type="term" value="F:ABC-type transporter activity"/>
    <property type="evidence" value="ECO:0007669"/>
    <property type="project" value="InterPro"/>
</dbReference>
<dbReference type="Pfam" id="PF00005">
    <property type="entry name" value="ABC_tran"/>
    <property type="match status" value="2"/>
</dbReference>
<dbReference type="PANTHER" id="PTHR19229:SF36">
    <property type="entry name" value="ATP-BINDING CASSETTE SUB-FAMILY A MEMBER 2"/>
    <property type="match status" value="1"/>
</dbReference>
<protein>
    <recommendedName>
        <fullName evidence="11">ABC transporter domain-containing protein</fullName>
    </recommendedName>
</protein>
<feature type="domain" description="ABC transporter" evidence="11">
    <location>
        <begin position="937"/>
        <end position="1167"/>
    </location>
</feature>
<dbReference type="InterPro" id="IPR017871">
    <property type="entry name" value="ABC_transporter-like_CS"/>
</dbReference>
<dbReference type="SUPFAM" id="SSF52540">
    <property type="entry name" value="P-loop containing nucleoside triphosphate hydrolases"/>
    <property type="match status" value="2"/>
</dbReference>
<feature type="transmembrane region" description="Helical" evidence="10">
    <location>
        <begin position="717"/>
        <end position="740"/>
    </location>
</feature>
<evidence type="ECO:0000256" key="5">
    <source>
        <dbReference type="ARBA" id="ARBA00022737"/>
    </source>
</evidence>
<dbReference type="PROSITE" id="PS50893">
    <property type="entry name" value="ABC_TRANSPORTER_2"/>
    <property type="match status" value="2"/>
</dbReference>
<dbReference type="EMBL" id="OA565190">
    <property type="protein sequence ID" value="CAD7196496.1"/>
    <property type="molecule type" value="Genomic_DNA"/>
</dbReference>
<feature type="transmembrane region" description="Helical" evidence="10">
    <location>
        <begin position="1873"/>
        <end position="1895"/>
    </location>
</feature>
<feature type="transmembrane region" description="Helical" evidence="10">
    <location>
        <begin position="780"/>
        <end position="800"/>
    </location>
</feature>
<evidence type="ECO:0000256" key="8">
    <source>
        <dbReference type="ARBA" id="ARBA00022989"/>
    </source>
</evidence>
<dbReference type="FunFam" id="3.40.50.300:FF:000327">
    <property type="entry name" value="ATP-binding cassette sub-family A member 3"/>
    <property type="match status" value="1"/>
</dbReference>
<evidence type="ECO:0000256" key="9">
    <source>
        <dbReference type="ARBA" id="ARBA00023136"/>
    </source>
</evidence>
<dbReference type="Pfam" id="PF12698">
    <property type="entry name" value="ABC2_membrane_3"/>
    <property type="match status" value="2"/>
</dbReference>
<dbReference type="Gene3D" id="3.40.50.300">
    <property type="entry name" value="P-loop containing nucleotide triphosphate hydrolases"/>
    <property type="match status" value="2"/>
</dbReference>
<feature type="transmembrane region" description="Helical" evidence="10">
    <location>
        <begin position="1678"/>
        <end position="1702"/>
    </location>
</feature>
<dbReference type="PROSITE" id="PS00211">
    <property type="entry name" value="ABC_TRANSPORTER_1"/>
    <property type="match status" value="1"/>
</dbReference>
<proteinExistence type="inferred from homology"/>
<dbReference type="FunFam" id="3.40.50.300:FF:000264">
    <property type="entry name" value="ATP-binding cassette, sub-family A (ABC1), member 1"/>
    <property type="match status" value="1"/>
</dbReference>
<dbReference type="InterPro" id="IPR026082">
    <property type="entry name" value="ABCA"/>
</dbReference>
<keyword evidence="4 10" id="KW-0812">Transmembrane</keyword>
<sequence>MGFWLQLKLLIWKNLVLRRRQKVRCVVELIWPLFLFLILMWVRTRGLKTYLEECHFQEKAMPSAGPLPFLQSFFCTFNNTCHSSTKEFDFRYNGTNNSTLSTLISDMEYLLNNKTTQQRLKNVKNVTKDIDDLRYLISNITSGTKSLTGHVNASSLLRNSTVLRKYIKEKKIKMSENDLNTLLKSQLNVEKLSLANLLSMRANPKDLLCDTNFMSQLIILDEGTSLNNILEELCATPNISLGHLVELNPYVLLEELTEFVEYNLGRELSWEQWRQLNTLFRQLADDLTSMQGYQDIASNSAEVGKEYRNLTTLFAKHNISTVYSNYLLVQRFLCGLEIEDIMDLTVLGSEESDKFDSLRQQLNSMNKDMDSYVNDSDATALCNDMFRELENNTMTRFIWLQIKPFFRGKIPFAPDTPATRRIMQRVNMTFDPILDLKEMAEHWLNITLPKLRETFVSNEESLKYIQSFLETDIGQNLLTYSANNSIINNLLATNTSLRVNYVKYMTQKLLQENNTKLREDIFDTIQQMQMNLTQILECFDTNKIEGYATEDEASDRGMELLYNKKLWGVVVFNNIESNETDVLPSFLHYKIRMDSSRVDGTDQIEDRLPRPGPRRRPAIDLKYITYGFAYLQDMVEKSIIIEHTGRNATPGIFLQQFPYPCYIIDKFVMAISRTFPMFMTLSWVYSCSMIIKSIVYEKERRLKEIMRVMGLGNGVHWVGWFLDSLLPMIFTISLLTLILVSGKVLENSEPSVVFVFLFMYCVATICKSFLISVFFSRANLAAAAGGIVFFIMYLPYPFMVIWEEHISSNPKVLASLLSNVAFGFGCSYFAHYEEMGVGLHWHNLGESPLLGDTYNMKYVIFMLGLDALLYSILTWYIEAVFPGQYGVPKRWYFPLTRSYWCGSDGIVEPFENLGMGSSEQGTSGNFESEPKHLHLGVSLCNLGKVYGNKKVAVRNLNLNFYEDQITSFLGHNGAGKTTTISILTGLLRPTSGTAYIYGVDIRKDMDSIRQSLGTCPQHNVLFDELTVEEHLWFYARLKDRPVVNIEMEINIMIEDLGLPDKRQTLSRHLSGGMQRKLSIAAAFIGGSRTVILDEPTAGVDPYSRRSIWELLIKYKQGRTIILTTHFMDEADLLGDRIAIIANGNLRCCGSSMFLKNKFGSGYYLTLEHSLSKNKEPQVDESAVTQNGWVEGVNSPSDIDYRNSSGVATVTQFIKSFIPVARLHQHRGSELVYVLPSRENIEQLEHLLEELDSKMHQLGIHSYGITDTTLEEIFLRVADQDNPVPNGNLASDGDFSNGKIAGKNLREEINKQFKQRVLFRPSKKQAKMVEKHEISVVNSQSTKKEIVVRMKGCDLKYKNVPTSEGSDATLVGDSWRLHWRQFWTLHIKRFHHTRRNPKALFTELVVPAVFMCLSLGFTVILPQVGMPKSLSLEPWLYGPPNYVFFSNNNPQAYWASRYERMLNGPVGMGTRCVHDNLTRNEYCHLDSAESFRYSKNISASTALVVCSCARGTLDCPNGAGGPTPPEVTVPSGDILMNTTGRNISDWLVKTSSQFYKRRYGGFTFGVHIPTQLTNISRVKSLLETLSPYSIEEMNAFQNWTMTTNSRSDSRDRFDNIKVWFNNKGWASSVAYMNAINNVVLRASLNENQKPEQYGFQVYSHPMNYTETQMKQELIQQSGVSLLHAISVIFALSFVPASFVVFLIEERVSNAKHLQFVSGVNRLVYWVSTFCWDFASYLLAALLCVFVFLAFDEQAYVSDQNIAGLVLLLLLYGWASIPLMYPASFVFDIPSSAFVTLACANVFVGIATTVATFVLEIFDDKELQYIASIIREVFLVFPHFCLGQGLMNMAAHHFAAQALTTYGVIIKTDIFEWDFLGKNLMCMFIAGIVFFFFNLVLEFQVFEGWMPFGRPEHNIEIEEEEDEDVAAERRRVRAGETQDDILLLDNITKVYKGKKPAVNRLCLGVKRGECFGLLGLNGAGKTSTFKMLTGDTKVSSGNASIAGYNVCTEMDHVRLHLGYCPQFDALDPLLTVREHLELYSRLRGVPGSQRHTVVDTGLKKLGLGHYEHALAGTLSGGNKRKLSTAIALIGDPPLVFMDEPTSGMDPKARRFLWSCISDVVASGRSVVLTSHSMEECEALCTRITIMVNGTFKCLGSSQHLKSKFGRGYTLIVRCKSDTCGSVSEHITSILPHAKLTDVHHTQLQFELAQGALTLALVFRMMQQAKQNGLIEDYSLSQTTLEEVFMRFAKEQTAEKDTTPHFFTGCIRCCVNCADNSA</sequence>
<organism evidence="12">
    <name type="scientific">Timema douglasi</name>
    <name type="common">Walking stick</name>
    <dbReference type="NCBI Taxonomy" id="61478"/>
    <lineage>
        <taxon>Eukaryota</taxon>
        <taxon>Metazoa</taxon>
        <taxon>Ecdysozoa</taxon>
        <taxon>Arthropoda</taxon>
        <taxon>Hexapoda</taxon>
        <taxon>Insecta</taxon>
        <taxon>Pterygota</taxon>
        <taxon>Neoptera</taxon>
        <taxon>Polyneoptera</taxon>
        <taxon>Phasmatodea</taxon>
        <taxon>Timematodea</taxon>
        <taxon>Timematoidea</taxon>
        <taxon>Timematidae</taxon>
        <taxon>Timema</taxon>
    </lineage>
</organism>
<dbReference type="CDD" id="cd03263">
    <property type="entry name" value="ABC_subfamily_A"/>
    <property type="match status" value="2"/>
</dbReference>
<feature type="transmembrane region" description="Helical" evidence="10">
    <location>
        <begin position="1398"/>
        <end position="1420"/>
    </location>
</feature>
<feature type="transmembrane region" description="Helical" evidence="10">
    <location>
        <begin position="858"/>
        <end position="877"/>
    </location>
</feature>
<feature type="transmembrane region" description="Helical" evidence="10">
    <location>
        <begin position="752"/>
        <end position="773"/>
    </location>
</feature>